<name>A0ABX4K7Z8_CLOSG</name>
<organism evidence="1 2">
    <name type="scientific">Clostridium sporogenes</name>
    <dbReference type="NCBI Taxonomy" id="1509"/>
    <lineage>
        <taxon>Bacteria</taxon>
        <taxon>Bacillati</taxon>
        <taxon>Bacillota</taxon>
        <taxon>Clostridia</taxon>
        <taxon>Eubacteriales</taxon>
        <taxon>Clostridiaceae</taxon>
        <taxon>Clostridium</taxon>
    </lineage>
</organism>
<comment type="caution">
    <text evidence="1">The sequence shown here is derived from an EMBL/GenBank/DDBJ whole genome shotgun (WGS) entry which is preliminary data.</text>
</comment>
<reference evidence="1 2" key="1">
    <citation type="submission" date="2017-09" db="EMBL/GenBank/DDBJ databases">
        <title>FDA dAtabase for Regulatory Grade micrObial Sequences (FDA-ARGOS): Supporting development and validation of Infectious Disease Dx tests.</title>
        <authorList>
            <person name="Kerrigan L."/>
            <person name="Long C."/>
            <person name="Tallon L.J."/>
            <person name="Sadzewicz L."/>
            <person name="Ott S."/>
            <person name="Zhao X."/>
            <person name="Nagaraj S."/>
            <person name="Vavikolanu K."/>
            <person name="Aluvathingal J."/>
            <person name="Nadendla S."/>
            <person name="Sichtig H."/>
        </authorList>
    </citation>
    <scope>NUCLEOTIDE SEQUENCE [LARGE SCALE GENOMIC DNA]</scope>
    <source>
        <strain evidence="1 2">FDAARGOS_423</strain>
    </source>
</reference>
<accession>A0ABX4K7Z8</accession>
<evidence type="ECO:0000313" key="2">
    <source>
        <dbReference type="Proteomes" id="UP000223854"/>
    </source>
</evidence>
<gene>
    <name evidence="1" type="ORF">CRX47_07680</name>
</gene>
<dbReference type="EMBL" id="PDLH01000007">
    <property type="protein sequence ID" value="PHG99744.1"/>
    <property type="molecule type" value="Genomic_DNA"/>
</dbReference>
<dbReference type="RefSeq" id="WP_003491361.1">
    <property type="nucleotide sequence ID" value="NZ_CBCRVC010000004.1"/>
</dbReference>
<proteinExistence type="predicted"/>
<dbReference type="Proteomes" id="UP000223854">
    <property type="component" value="Unassembled WGS sequence"/>
</dbReference>
<protein>
    <submittedName>
        <fullName evidence="1">Uncharacterized protein</fullName>
    </submittedName>
</protein>
<keyword evidence="2" id="KW-1185">Reference proteome</keyword>
<sequence>MDENTTLTQEVYNNITNHGIDIGIDYLEIGIDTLSDETIISKIPFIKTIYSVFKIGNSIRDIFFTKKLIIFLQEYHKQKINEEQLAKFKKMFDKDNKYKNKVIEDLLVIIDRLNIDLKSKMLAKLFRGYIEDFFDWDTFLDLSNCIERLFIMDIKMLEYLKNYQNETVLENIQIEECTSQIINALQNEPYAVYIVKNKISAED</sequence>
<evidence type="ECO:0000313" key="1">
    <source>
        <dbReference type="EMBL" id="PHG99744.1"/>
    </source>
</evidence>